<evidence type="ECO:0000313" key="3">
    <source>
        <dbReference type="EMBL" id="KAF4639264.1"/>
    </source>
</evidence>
<dbReference type="EMBL" id="JAAUHK010000196">
    <property type="protein sequence ID" value="KAF4639264.1"/>
    <property type="molecule type" value="Genomic_DNA"/>
</dbReference>
<dbReference type="Proteomes" id="UP000557509">
    <property type="component" value="Unassembled WGS sequence"/>
</dbReference>
<evidence type="ECO:0008006" key="5">
    <source>
        <dbReference type="Google" id="ProtNLM"/>
    </source>
</evidence>
<feature type="compositionally biased region" description="Basic and acidic residues" evidence="1">
    <location>
        <begin position="1"/>
        <end position="16"/>
    </location>
</feature>
<organism evidence="3 4">
    <name type="scientific">Toxoplasma gondii</name>
    <dbReference type="NCBI Taxonomy" id="5811"/>
    <lineage>
        <taxon>Eukaryota</taxon>
        <taxon>Sar</taxon>
        <taxon>Alveolata</taxon>
        <taxon>Apicomplexa</taxon>
        <taxon>Conoidasida</taxon>
        <taxon>Coccidia</taxon>
        <taxon>Eucoccidiorida</taxon>
        <taxon>Eimeriorina</taxon>
        <taxon>Sarcocystidae</taxon>
        <taxon>Toxoplasma</taxon>
    </lineage>
</organism>
<evidence type="ECO:0000256" key="2">
    <source>
        <dbReference type="SAM" id="Phobius"/>
    </source>
</evidence>
<dbReference type="VEuPathDB" id="ToxoDB:TGME49_310840"/>
<protein>
    <recommendedName>
        <fullName evidence="5">Transmembrane protein</fullName>
    </recommendedName>
</protein>
<feature type="region of interest" description="Disordered" evidence="1">
    <location>
        <begin position="208"/>
        <end position="232"/>
    </location>
</feature>
<feature type="compositionally biased region" description="Basic and acidic residues" evidence="1">
    <location>
        <begin position="65"/>
        <end position="82"/>
    </location>
</feature>
<keyword evidence="2" id="KW-1133">Transmembrane helix</keyword>
<sequence>MEFVERRETHKVEKETGASAPPKKGGASAARSTETERLQKELRRLSSVRREEEIETATSAKRVVKREIDTKSQREPEKRCDSAMETPESLAAALAEADDPLSPAAVREACFRRRRDSEETETLSCEEDGGTKEELSWSEALDMLVGASPRTVWRTVNYCVPVLLLVSLFLLHLTRHDKDLFWLLSGFIVLLLAFAAALNWTLWQVLPPEEDGESSSFESDEVRGETLSKKRN</sequence>
<feature type="region of interest" description="Disordered" evidence="1">
    <location>
        <begin position="1"/>
        <end position="85"/>
    </location>
</feature>
<name>A0A7J6JX08_TOXGO</name>
<reference evidence="3 4" key="1">
    <citation type="submission" date="2020-03" db="EMBL/GenBank/DDBJ databases">
        <title>Genome sequence of Toxoplasma gondii RH-88 strain.</title>
        <authorList>
            <person name="Lorenzi H.A."/>
            <person name="Venepally P."/>
            <person name="Rozenberg A."/>
            <person name="Sibley D."/>
        </authorList>
    </citation>
    <scope>NUCLEOTIDE SEQUENCE [LARGE SCALE GENOMIC DNA]</scope>
    <source>
        <strain evidence="3 4">RH-88</strain>
    </source>
</reference>
<evidence type="ECO:0000313" key="4">
    <source>
        <dbReference type="Proteomes" id="UP000557509"/>
    </source>
</evidence>
<feature type="transmembrane region" description="Helical" evidence="2">
    <location>
        <begin position="155"/>
        <end position="173"/>
    </location>
</feature>
<keyword evidence="2" id="KW-0472">Membrane</keyword>
<accession>A0A7J6JX08</accession>
<keyword evidence="2" id="KW-0812">Transmembrane</keyword>
<feature type="transmembrane region" description="Helical" evidence="2">
    <location>
        <begin position="180"/>
        <end position="203"/>
    </location>
</feature>
<comment type="caution">
    <text evidence="3">The sequence shown here is derived from an EMBL/GenBank/DDBJ whole genome shotgun (WGS) entry which is preliminary data.</text>
</comment>
<gene>
    <name evidence="3" type="ORF">TGRH88_050360</name>
</gene>
<dbReference type="AlphaFoldDB" id="A0A7J6JX08"/>
<evidence type="ECO:0000256" key="1">
    <source>
        <dbReference type="SAM" id="MobiDB-lite"/>
    </source>
</evidence>
<feature type="compositionally biased region" description="Basic and acidic residues" evidence="1">
    <location>
        <begin position="33"/>
        <end position="52"/>
    </location>
</feature>
<feature type="compositionally biased region" description="Basic and acidic residues" evidence="1">
    <location>
        <begin position="220"/>
        <end position="232"/>
    </location>
</feature>
<proteinExistence type="predicted"/>
<keyword evidence="4" id="KW-1185">Reference proteome</keyword>